<protein>
    <submittedName>
        <fullName evidence="1">Uncharacterized protein</fullName>
    </submittedName>
</protein>
<keyword evidence="2" id="KW-1185">Reference proteome</keyword>
<evidence type="ECO:0000313" key="2">
    <source>
        <dbReference type="Proteomes" id="UP000187464"/>
    </source>
</evidence>
<proteinExistence type="predicted"/>
<organism evidence="1 2">
    <name type="scientific">Proteiniphilum saccharofermentans</name>
    <dbReference type="NCBI Taxonomy" id="1642647"/>
    <lineage>
        <taxon>Bacteria</taxon>
        <taxon>Pseudomonadati</taxon>
        <taxon>Bacteroidota</taxon>
        <taxon>Bacteroidia</taxon>
        <taxon>Bacteroidales</taxon>
        <taxon>Dysgonomonadaceae</taxon>
        <taxon>Proteiniphilum</taxon>
    </lineage>
</organism>
<dbReference type="EMBL" id="LT605205">
    <property type="protein sequence ID" value="SCD21949.1"/>
    <property type="molecule type" value="Genomic_DNA"/>
</dbReference>
<dbReference type="PROSITE" id="PS51257">
    <property type="entry name" value="PROKAR_LIPOPROTEIN"/>
    <property type="match status" value="1"/>
</dbReference>
<name>A0A1R3T779_9BACT</name>
<dbReference type="RefSeq" id="WP_076931679.1">
    <property type="nucleotide sequence ID" value="NZ_LT605205.1"/>
</dbReference>
<evidence type="ECO:0000313" key="1">
    <source>
        <dbReference type="EMBL" id="SCD21949.1"/>
    </source>
</evidence>
<sequence length="491" mass="57036">MYITNKSIGSLFNYFLIGVFLSSCLFSCGNSSNTPSGQPKDDSSETDRVSELELNVTVFDTTGKGKVEGATIEVYSSAEDRNIGKNIISSKKTDAKGIVRFTGNELNKNNQVFEKINGVYYLNIFKHNLRQQAETEFLDFTKEKKVDQSIYLENANAETITVKVAVVYENPVLLPQNKRLHELFITPGYSFKWNDPAELSKNYEKALEEVSGYTVDYQIVKEIDAERLFTYLKNDPRKRLLSVEEVVKYLGEENWDTFKKTGTSYDYNAMVTHYGFDKMRDKGEIHEVWVWTFPYGGMWESHMMGKDAFWINSPPNENPSCTELLSIMGLNYERDLACALESYGHRFESTMMQVYGWWDYDNKTSLSQLSTWEKYSAYGLRYEKFEKGKAQVGNVHFPPNGQQDYDFGNETHILSYVDDWLNYPYLRGNEARSVNRTEWGNPQGSWQLGWMKYYLSHMPRYKGIHPNDGKLNNWWHYVVDYNDAIKQQTLD</sequence>
<gene>
    <name evidence="1" type="ORF">PSM36_3160</name>
</gene>
<dbReference type="AlphaFoldDB" id="A0A1R3T779"/>
<dbReference type="STRING" id="1642647.PSM36_3160"/>
<accession>A0A1R3T779</accession>
<dbReference type="KEGG" id="psac:PSM36_3160"/>
<dbReference type="Proteomes" id="UP000187464">
    <property type="component" value="Chromosome I"/>
</dbReference>
<reference evidence="1 2" key="1">
    <citation type="submission" date="2016-08" db="EMBL/GenBank/DDBJ databases">
        <authorList>
            <person name="Seilhamer J.J."/>
        </authorList>
    </citation>
    <scope>NUCLEOTIDE SEQUENCE [LARGE SCALE GENOMIC DNA]</scope>
    <source>
        <strain evidence="1">M3/6</strain>
    </source>
</reference>